<dbReference type="Proteomes" id="UP001632038">
    <property type="component" value="Unassembled WGS sequence"/>
</dbReference>
<protein>
    <submittedName>
        <fullName evidence="2">Uncharacterized protein</fullName>
    </submittedName>
</protein>
<feature type="transmembrane region" description="Helical" evidence="1">
    <location>
        <begin position="26"/>
        <end position="50"/>
    </location>
</feature>
<proteinExistence type="predicted"/>
<evidence type="ECO:0000313" key="3">
    <source>
        <dbReference type="Proteomes" id="UP001632038"/>
    </source>
</evidence>
<evidence type="ECO:0000256" key="1">
    <source>
        <dbReference type="SAM" id="Phobius"/>
    </source>
</evidence>
<organism evidence="2 3">
    <name type="scientific">Castilleja foliolosa</name>
    <dbReference type="NCBI Taxonomy" id="1961234"/>
    <lineage>
        <taxon>Eukaryota</taxon>
        <taxon>Viridiplantae</taxon>
        <taxon>Streptophyta</taxon>
        <taxon>Embryophyta</taxon>
        <taxon>Tracheophyta</taxon>
        <taxon>Spermatophyta</taxon>
        <taxon>Magnoliopsida</taxon>
        <taxon>eudicotyledons</taxon>
        <taxon>Gunneridae</taxon>
        <taxon>Pentapetalae</taxon>
        <taxon>asterids</taxon>
        <taxon>lamiids</taxon>
        <taxon>Lamiales</taxon>
        <taxon>Orobanchaceae</taxon>
        <taxon>Pedicularideae</taxon>
        <taxon>Castillejinae</taxon>
        <taxon>Castilleja</taxon>
    </lineage>
</organism>
<keyword evidence="1" id="KW-0812">Transmembrane</keyword>
<name>A0ABD3CGI6_9LAMI</name>
<dbReference type="EMBL" id="JAVIJP010000036">
    <property type="protein sequence ID" value="KAL3628971.1"/>
    <property type="molecule type" value="Genomic_DNA"/>
</dbReference>
<gene>
    <name evidence="2" type="ORF">CASFOL_028017</name>
</gene>
<keyword evidence="1" id="KW-0472">Membrane</keyword>
<dbReference type="AlphaFoldDB" id="A0ABD3CGI6"/>
<keyword evidence="1" id="KW-1133">Transmembrane helix</keyword>
<reference evidence="3" key="1">
    <citation type="journal article" date="2024" name="IScience">
        <title>Strigolactones Initiate the Formation of Haustorium-like Structures in Castilleja.</title>
        <authorList>
            <person name="Buerger M."/>
            <person name="Peterson D."/>
            <person name="Chory J."/>
        </authorList>
    </citation>
    <scope>NUCLEOTIDE SEQUENCE [LARGE SCALE GENOMIC DNA]</scope>
</reference>
<keyword evidence="3" id="KW-1185">Reference proteome</keyword>
<evidence type="ECO:0000313" key="2">
    <source>
        <dbReference type="EMBL" id="KAL3628971.1"/>
    </source>
</evidence>
<comment type="caution">
    <text evidence="2">The sequence shown here is derived from an EMBL/GenBank/DDBJ whole genome shotgun (WGS) entry which is preliminary data.</text>
</comment>
<sequence>MVLILLKGSRNVIFTYLSSPLIVNQYIGVLSGAQIIASSLFIVLLVWTFYVRVANDFKKMTPNKSFELSS</sequence>
<accession>A0ABD3CGI6</accession>